<dbReference type="PANTHER" id="PTHR12069:SF0">
    <property type="entry name" value="DNA-DIRECTED RNA POLYMERASE III SUBUNIT RPC5"/>
    <property type="match status" value="1"/>
</dbReference>
<dbReference type="Proteomes" id="UP001345219">
    <property type="component" value="Chromosome 1"/>
</dbReference>
<feature type="compositionally biased region" description="Basic and acidic residues" evidence="1">
    <location>
        <begin position="244"/>
        <end position="255"/>
    </location>
</feature>
<keyword evidence="3" id="KW-1185">Reference proteome</keyword>
<proteinExistence type="predicted"/>
<dbReference type="GO" id="GO:0042797">
    <property type="term" value="P:tRNA transcription by RNA polymerase III"/>
    <property type="evidence" value="ECO:0007669"/>
    <property type="project" value="TreeGrafter"/>
</dbReference>
<evidence type="ECO:0000313" key="3">
    <source>
        <dbReference type="Proteomes" id="UP001345219"/>
    </source>
</evidence>
<gene>
    <name evidence="2" type="ORF">SAY87_000195</name>
</gene>
<feature type="compositionally biased region" description="Low complexity" evidence="1">
    <location>
        <begin position="23"/>
        <end position="33"/>
    </location>
</feature>
<feature type="compositionally biased region" description="Basic and acidic residues" evidence="1">
    <location>
        <begin position="262"/>
        <end position="272"/>
    </location>
</feature>
<dbReference type="InterPro" id="IPR006886">
    <property type="entry name" value="RNA_pol_III_Rpc5"/>
</dbReference>
<dbReference type="AlphaFoldDB" id="A0AAN7JG11"/>
<feature type="compositionally biased region" description="Polar residues" evidence="1">
    <location>
        <begin position="73"/>
        <end position="82"/>
    </location>
</feature>
<dbReference type="Pfam" id="PF04801">
    <property type="entry name" value="RPC5"/>
    <property type="match status" value="1"/>
</dbReference>
<evidence type="ECO:0000313" key="2">
    <source>
        <dbReference type="EMBL" id="KAK4742194.1"/>
    </source>
</evidence>
<feature type="compositionally biased region" description="Polar residues" evidence="1">
    <location>
        <begin position="498"/>
        <end position="510"/>
    </location>
</feature>
<dbReference type="EMBL" id="JAXIOK010000023">
    <property type="protein sequence ID" value="KAK4742194.1"/>
    <property type="molecule type" value="Genomic_DNA"/>
</dbReference>
<comment type="caution">
    <text evidence="2">The sequence shown here is derived from an EMBL/GenBank/DDBJ whole genome shotgun (WGS) entry which is preliminary data.</text>
</comment>
<sequence>MDFDDLDNLQNPPRAPSRTTRFAPKSSKAALKPPKSEPHVLAPKMELSGGHSDSTEELPEWKPSISGAAAPKNETSASNSSAVEMELDHKPVAGEAEPMEEDESSLDQVVREIEVFFNPSIDANTQLYLLQYPLRPWWRPYELDEQCKEVRVKPISAEVEIDLTIDVDSKEFDSERNSQYKMEKEVLSTSWKPPRATSYAVGLLSGNKLHLNPIHSVVQLRPSMQHLYPEVLKMKKIVTGNPERNGKTGDEEKAGSSKKQGKQVESHVKQENDEEHWVPLVFHGARSDISAKYLQKMVAQKCSPIHFAMSPYDYVNAICRGASTQNNQLEGSSRRALLQLPLDERIKKLLCETPYAHRYSALRYYAPEASDDNEFLGVLQQNAVLVQGCWVAKTSLVLSESSQSFARDYILFLFSREPMIRKSVLRVPKSLSDPMKKFLNIFAVERPSLDDWKFKQPTDISFLKNHPDIVKSQYEIWETKGKTIMGLLNRGGKPTPRDGNNMSSATQKQSKMAPKEAKPMNVDRTPVRIARGATMSPETRDALPKALQKVFQNQKVCSFQIICEQLRSLAVSQSSLPKAVAKMAIDAAYAVDSPEELIKVLDQVAVNIHGLYVLRSSPDYPEHDALRKVVIDLLIGKGPKAKLKKAEIEEAAKMALKRNISKNEYEKVITDICESHGGSWALKKGG</sequence>
<evidence type="ECO:0008006" key="4">
    <source>
        <dbReference type="Google" id="ProtNLM"/>
    </source>
</evidence>
<dbReference type="GO" id="GO:0005666">
    <property type="term" value="C:RNA polymerase III complex"/>
    <property type="evidence" value="ECO:0007669"/>
    <property type="project" value="TreeGrafter"/>
</dbReference>
<organism evidence="2 3">
    <name type="scientific">Trapa incisa</name>
    <dbReference type="NCBI Taxonomy" id="236973"/>
    <lineage>
        <taxon>Eukaryota</taxon>
        <taxon>Viridiplantae</taxon>
        <taxon>Streptophyta</taxon>
        <taxon>Embryophyta</taxon>
        <taxon>Tracheophyta</taxon>
        <taxon>Spermatophyta</taxon>
        <taxon>Magnoliopsida</taxon>
        <taxon>eudicotyledons</taxon>
        <taxon>Gunneridae</taxon>
        <taxon>Pentapetalae</taxon>
        <taxon>rosids</taxon>
        <taxon>malvids</taxon>
        <taxon>Myrtales</taxon>
        <taxon>Lythraceae</taxon>
        <taxon>Trapa</taxon>
    </lineage>
</organism>
<name>A0AAN7JG11_9MYRT</name>
<protein>
    <recommendedName>
        <fullName evidence="4">DNA-directed RNA polymerase III subunit RPC5</fullName>
    </recommendedName>
</protein>
<feature type="region of interest" description="Disordered" evidence="1">
    <location>
        <begin position="238"/>
        <end position="272"/>
    </location>
</feature>
<feature type="region of interest" description="Disordered" evidence="1">
    <location>
        <begin position="1"/>
        <end position="83"/>
    </location>
</feature>
<dbReference type="PANTHER" id="PTHR12069">
    <property type="entry name" value="DNA-DIRECTED RNA POLYMERASES III 80 KDA POLYPEPTIDE RNA POLYMERASE III SUBUNIT 5"/>
    <property type="match status" value="1"/>
</dbReference>
<feature type="region of interest" description="Disordered" evidence="1">
    <location>
        <begin position="490"/>
        <end position="519"/>
    </location>
</feature>
<reference evidence="2 3" key="1">
    <citation type="journal article" date="2023" name="Hortic Res">
        <title>Pangenome of water caltrop reveals structural variations and asymmetric subgenome divergence after allopolyploidization.</title>
        <authorList>
            <person name="Zhang X."/>
            <person name="Chen Y."/>
            <person name="Wang L."/>
            <person name="Yuan Y."/>
            <person name="Fang M."/>
            <person name="Shi L."/>
            <person name="Lu R."/>
            <person name="Comes H.P."/>
            <person name="Ma Y."/>
            <person name="Chen Y."/>
            <person name="Huang G."/>
            <person name="Zhou Y."/>
            <person name="Zheng Z."/>
            <person name="Qiu Y."/>
        </authorList>
    </citation>
    <scope>NUCLEOTIDE SEQUENCE [LARGE SCALE GENOMIC DNA]</scope>
    <source>
        <tissue evidence="2">Roots</tissue>
    </source>
</reference>
<accession>A0AAN7JG11</accession>
<evidence type="ECO:0000256" key="1">
    <source>
        <dbReference type="SAM" id="MobiDB-lite"/>
    </source>
</evidence>